<dbReference type="EMBL" id="APJA01000023">
    <property type="protein sequence ID" value="ERK28975.1"/>
    <property type="molecule type" value="Genomic_DNA"/>
</dbReference>
<name>U2PRB6_9CLOT</name>
<evidence type="ECO:0000259" key="2">
    <source>
        <dbReference type="Pfam" id="PF09992"/>
    </source>
</evidence>
<keyword evidence="1" id="KW-0812">Transmembrane</keyword>
<dbReference type="STRING" id="1294142.CINTURNW_3774"/>
<evidence type="ECO:0000256" key="1">
    <source>
        <dbReference type="SAM" id="Phobius"/>
    </source>
</evidence>
<feature type="transmembrane region" description="Helical" evidence="1">
    <location>
        <begin position="12"/>
        <end position="38"/>
    </location>
</feature>
<protein>
    <recommendedName>
        <fullName evidence="2">Phosphodiester glycosidase domain-containing protein</fullName>
    </recommendedName>
</protein>
<comment type="caution">
    <text evidence="3">The sequence shown here is derived from an EMBL/GenBank/DDBJ whole genome shotgun (WGS) entry which is preliminary data.</text>
</comment>
<organism evidence="3 4">
    <name type="scientific">Clostridium intestinale URNW</name>
    <dbReference type="NCBI Taxonomy" id="1294142"/>
    <lineage>
        <taxon>Bacteria</taxon>
        <taxon>Bacillati</taxon>
        <taxon>Bacillota</taxon>
        <taxon>Clostridia</taxon>
        <taxon>Eubacteriales</taxon>
        <taxon>Clostridiaceae</taxon>
        <taxon>Clostridium</taxon>
    </lineage>
</organism>
<keyword evidence="1" id="KW-1133">Transmembrane helix</keyword>
<dbReference type="Pfam" id="PF09992">
    <property type="entry name" value="NAGPA"/>
    <property type="match status" value="1"/>
</dbReference>
<reference evidence="3 4" key="1">
    <citation type="journal article" date="2013" name="Genome Announc.">
        <title>Draft Genome Sequence of the Hydrogen- and Ethanol-Producing Bacterium Clostridium intestinale Strain URNW.</title>
        <authorList>
            <person name="Lal S."/>
            <person name="Ramachandran U."/>
            <person name="Zhang X."/>
            <person name="Sparling R."/>
            <person name="Levin D.B."/>
        </authorList>
    </citation>
    <scope>NUCLEOTIDE SEQUENCE [LARGE SCALE GENOMIC DNA]</scope>
    <source>
        <strain evidence="3 4">URNW</strain>
    </source>
</reference>
<feature type="domain" description="Phosphodiester glycosidase" evidence="2">
    <location>
        <begin position="149"/>
        <end position="333"/>
    </location>
</feature>
<dbReference type="Proteomes" id="UP000016721">
    <property type="component" value="Unassembled WGS sequence"/>
</dbReference>
<accession>U2PRB6</accession>
<dbReference type="eggNOG" id="COG4632">
    <property type="taxonomic scope" value="Bacteria"/>
</dbReference>
<sequence>MKRMIKNFIRKIIVKKIIVFLLFQFIFTLVIFPLYTFYGPFTKVRDMLVGLSMSTGHYQFVAKMFFSEEDINNILQEENIKNNKEAASVSTTKVEMDFNLDYIEKININTNKFEGIALIVKDSSKVKVGYSSKLGTRGETVTEMAERYNALAAINGGGYSDVSPTGKTGGTGGVPLGIIISNGQVIFPKNNENYNIEENCVFSVDDKGKMYVGPASVNSLIEKKAQEALSFSPTLIVNGEPYISENSLGGVNPRTAIGQRKDGSIILLVLDGRQGLKLGATLKDVQTIMINLEAENAMCLDGGGSTAMYYKGEIVNNPSSVTGERAVPNIVYVKP</sequence>
<evidence type="ECO:0000313" key="3">
    <source>
        <dbReference type="EMBL" id="ERK28975.1"/>
    </source>
</evidence>
<evidence type="ECO:0000313" key="4">
    <source>
        <dbReference type="Proteomes" id="UP000016721"/>
    </source>
</evidence>
<keyword evidence="4" id="KW-1185">Reference proteome</keyword>
<proteinExistence type="predicted"/>
<dbReference type="AlphaFoldDB" id="U2PRB6"/>
<dbReference type="PANTHER" id="PTHR40446">
    <property type="entry name" value="N-ACETYLGLUCOSAMINE-1-PHOSPHODIESTER ALPHA-N-ACETYLGLUCOSAMINIDASE"/>
    <property type="match status" value="1"/>
</dbReference>
<dbReference type="PANTHER" id="PTHR40446:SF2">
    <property type="entry name" value="N-ACETYLGLUCOSAMINE-1-PHOSPHODIESTER ALPHA-N-ACETYLGLUCOSAMINIDASE"/>
    <property type="match status" value="1"/>
</dbReference>
<dbReference type="HOGENOM" id="CLU_058779_0_0_9"/>
<dbReference type="InterPro" id="IPR018711">
    <property type="entry name" value="NAGPA"/>
</dbReference>
<gene>
    <name evidence="3" type="ORF">CINTURNW_3774</name>
</gene>
<keyword evidence="1" id="KW-0472">Membrane</keyword>
<dbReference type="PATRIC" id="fig|1294142.3.peg.3938"/>